<dbReference type="CDD" id="cd00037">
    <property type="entry name" value="CLECT"/>
    <property type="match status" value="2"/>
</dbReference>
<dbReference type="AlphaFoldDB" id="A0A3R7M7S8"/>
<dbReference type="Gene3D" id="3.10.100.10">
    <property type="entry name" value="Mannose-Binding Protein A, subunit A"/>
    <property type="match status" value="2"/>
</dbReference>
<dbReference type="SMART" id="SM00034">
    <property type="entry name" value="CLECT"/>
    <property type="match status" value="2"/>
</dbReference>
<reference evidence="3 4" key="1">
    <citation type="submission" date="2018-04" db="EMBL/GenBank/DDBJ databases">
        <authorList>
            <person name="Zhang X."/>
            <person name="Yuan J."/>
            <person name="Li F."/>
            <person name="Xiang J."/>
        </authorList>
    </citation>
    <scope>NUCLEOTIDE SEQUENCE [LARGE SCALE GENOMIC DNA]</scope>
    <source>
        <tissue evidence="3">Muscle</tissue>
    </source>
</reference>
<dbReference type="EMBL" id="QCYY01001906">
    <property type="protein sequence ID" value="ROT74384.1"/>
    <property type="molecule type" value="Genomic_DNA"/>
</dbReference>
<keyword evidence="4" id="KW-1185">Reference proteome</keyword>
<sequence>MLLYLPLILTCSLFVGGAEGRVTWNRTDLEPFPAGVEPTWNRTDLTLGSQDCPGGYSLVGDQCLMFVNHLNLPHGEAREYCQAAEGELVAITTATDFKNLVDYIHDSGEEKHFLARTFWVDGTDGEAEGVWVTSSGGAVPFGTPFWAAFEYRQQPDNSAGSEHCLSLPSRWFHYMNDVLCTDAKNFICEATIQKALAPFGPSAVGVGCTLPFVEVGGLCLMFVTWAEETWHEARQVCASVSGDLLAIADVEVLRAVYLHIQTSGLSGHTFWLGGSDVESEGTWVYTTGEPVPMGTPFWGLSEMSAPVQEPNGGTSENCLAIGNFYNFRDYSCDSLFNPVCVYTG</sequence>
<dbReference type="Pfam" id="PF00059">
    <property type="entry name" value="Lectin_C"/>
    <property type="match status" value="2"/>
</dbReference>
<organism evidence="3 4">
    <name type="scientific">Penaeus vannamei</name>
    <name type="common">Whiteleg shrimp</name>
    <name type="synonym">Litopenaeus vannamei</name>
    <dbReference type="NCBI Taxonomy" id="6689"/>
    <lineage>
        <taxon>Eukaryota</taxon>
        <taxon>Metazoa</taxon>
        <taxon>Ecdysozoa</taxon>
        <taxon>Arthropoda</taxon>
        <taxon>Crustacea</taxon>
        <taxon>Multicrustacea</taxon>
        <taxon>Malacostraca</taxon>
        <taxon>Eumalacostraca</taxon>
        <taxon>Eucarida</taxon>
        <taxon>Decapoda</taxon>
        <taxon>Dendrobranchiata</taxon>
        <taxon>Penaeoidea</taxon>
        <taxon>Penaeidae</taxon>
        <taxon>Penaeus</taxon>
    </lineage>
</organism>
<evidence type="ECO:0000259" key="2">
    <source>
        <dbReference type="PROSITE" id="PS50041"/>
    </source>
</evidence>
<comment type="caution">
    <text evidence="3">The sequence shown here is derived from an EMBL/GenBank/DDBJ whole genome shotgun (WGS) entry which is preliminary data.</text>
</comment>
<dbReference type="Proteomes" id="UP000283509">
    <property type="component" value="Unassembled WGS sequence"/>
</dbReference>
<accession>A0A3R7M7S8</accession>
<evidence type="ECO:0000313" key="4">
    <source>
        <dbReference type="Proteomes" id="UP000283509"/>
    </source>
</evidence>
<dbReference type="InterPro" id="IPR001304">
    <property type="entry name" value="C-type_lectin-like"/>
</dbReference>
<proteinExistence type="predicted"/>
<dbReference type="OrthoDB" id="6340082at2759"/>
<name>A0A3R7M7S8_PENVA</name>
<dbReference type="InterPro" id="IPR016187">
    <property type="entry name" value="CTDL_fold"/>
</dbReference>
<gene>
    <name evidence="3" type="ORF">C7M84_007127</name>
</gene>
<feature type="chain" id="PRO_5018778925" evidence="1">
    <location>
        <begin position="21"/>
        <end position="344"/>
    </location>
</feature>
<dbReference type="InterPro" id="IPR016186">
    <property type="entry name" value="C-type_lectin-like/link_sf"/>
</dbReference>
<dbReference type="PROSITE" id="PS50041">
    <property type="entry name" value="C_TYPE_LECTIN_2"/>
    <property type="match status" value="2"/>
</dbReference>
<dbReference type="PANTHER" id="PTHR22803">
    <property type="entry name" value="MANNOSE, PHOSPHOLIPASE, LECTIN RECEPTOR RELATED"/>
    <property type="match status" value="1"/>
</dbReference>
<dbReference type="GO" id="GO:0030246">
    <property type="term" value="F:carbohydrate binding"/>
    <property type="evidence" value="ECO:0007669"/>
    <property type="project" value="UniProtKB-KW"/>
</dbReference>
<keyword evidence="3" id="KW-0430">Lectin</keyword>
<dbReference type="SUPFAM" id="SSF56436">
    <property type="entry name" value="C-type lectin-like"/>
    <property type="match status" value="2"/>
</dbReference>
<evidence type="ECO:0000256" key="1">
    <source>
        <dbReference type="SAM" id="SignalP"/>
    </source>
</evidence>
<feature type="domain" description="C-type lectin" evidence="2">
    <location>
        <begin position="215"/>
        <end position="341"/>
    </location>
</feature>
<protein>
    <submittedName>
        <fullName evidence="3">C-type lectin</fullName>
    </submittedName>
</protein>
<reference evidence="3 4" key="2">
    <citation type="submission" date="2019-01" db="EMBL/GenBank/DDBJ databases">
        <title>The decoding of complex shrimp genome reveals the adaptation for benthos swimmer, frequently molting mechanism and breeding impact on genome.</title>
        <authorList>
            <person name="Sun Y."/>
            <person name="Gao Y."/>
            <person name="Yu Y."/>
        </authorList>
    </citation>
    <scope>NUCLEOTIDE SEQUENCE [LARGE SCALE GENOMIC DNA]</scope>
    <source>
        <tissue evidence="3">Muscle</tissue>
    </source>
</reference>
<dbReference type="InterPro" id="IPR050111">
    <property type="entry name" value="C-type_lectin/snaclec_domain"/>
</dbReference>
<feature type="domain" description="C-type lectin" evidence="2">
    <location>
        <begin position="59"/>
        <end position="189"/>
    </location>
</feature>
<evidence type="ECO:0000313" key="3">
    <source>
        <dbReference type="EMBL" id="ROT74384.1"/>
    </source>
</evidence>
<keyword evidence="1" id="KW-0732">Signal</keyword>
<feature type="signal peptide" evidence="1">
    <location>
        <begin position="1"/>
        <end position="20"/>
    </location>
</feature>